<proteinExistence type="predicted"/>
<feature type="non-terminal residue" evidence="1">
    <location>
        <position position="1"/>
    </location>
</feature>
<keyword evidence="2" id="KW-1185">Reference proteome</keyword>
<dbReference type="EMBL" id="CM041539">
    <property type="protein sequence ID" value="KAI3367590.1"/>
    <property type="molecule type" value="Genomic_DNA"/>
</dbReference>
<protein>
    <submittedName>
        <fullName evidence="1">Uncharacterized protein</fullName>
    </submittedName>
</protein>
<gene>
    <name evidence="1" type="ORF">L3Q82_026437</name>
</gene>
<sequence length="131" mass="14658">FSSQLTSETANWKRTCLLLSPFLFPSTPQTSGSVSQSCHLQKFSDDSAIVGCISRGQEEEYRSVVDRFCGVVWTEPPAAQCHKDKGVADAIYKKGQSRLFFLRRTQIFQHLQDHAADVLSLGGIQRHLLTL</sequence>
<accession>A0ACB8WIP9</accession>
<dbReference type="Proteomes" id="UP000831701">
    <property type="component" value="Chromosome 9"/>
</dbReference>
<name>A0ACB8WIP9_9TELE</name>
<organism evidence="1 2">
    <name type="scientific">Scortum barcoo</name>
    <name type="common">barcoo grunter</name>
    <dbReference type="NCBI Taxonomy" id="214431"/>
    <lineage>
        <taxon>Eukaryota</taxon>
        <taxon>Metazoa</taxon>
        <taxon>Chordata</taxon>
        <taxon>Craniata</taxon>
        <taxon>Vertebrata</taxon>
        <taxon>Euteleostomi</taxon>
        <taxon>Actinopterygii</taxon>
        <taxon>Neopterygii</taxon>
        <taxon>Teleostei</taxon>
        <taxon>Neoteleostei</taxon>
        <taxon>Acanthomorphata</taxon>
        <taxon>Eupercaria</taxon>
        <taxon>Centrarchiformes</taxon>
        <taxon>Terapontoidei</taxon>
        <taxon>Terapontidae</taxon>
        <taxon>Scortum</taxon>
    </lineage>
</organism>
<reference evidence="1" key="1">
    <citation type="submission" date="2022-04" db="EMBL/GenBank/DDBJ databases">
        <title>Jade perch genome.</title>
        <authorList>
            <person name="Chao B."/>
        </authorList>
    </citation>
    <scope>NUCLEOTIDE SEQUENCE</scope>
    <source>
        <strain evidence="1">CB-2022</strain>
    </source>
</reference>
<evidence type="ECO:0000313" key="2">
    <source>
        <dbReference type="Proteomes" id="UP000831701"/>
    </source>
</evidence>
<evidence type="ECO:0000313" key="1">
    <source>
        <dbReference type="EMBL" id="KAI3367590.1"/>
    </source>
</evidence>
<comment type="caution">
    <text evidence="1">The sequence shown here is derived from an EMBL/GenBank/DDBJ whole genome shotgun (WGS) entry which is preliminary data.</text>
</comment>